<feature type="transmembrane region" description="Helical" evidence="5">
    <location>
        <begin position="67"/>
        <end position="87"/>
    </location>
</feature>
<dbReference type="Proteomes" id="UP000541109">
    <property type="component" value="Unassembled WGS sequence"/>
</dbReference>
<accession>A0A839AE15</accession>
<proteinExistence type="predicted"/>
<protein>
    <recommendedName>
        <fullName evidence="8">Methyltransferase</fullName>
    </recommendedName>
</protein>
<reference evidence="6 7" key="1">
    <citation type="submission" date="2020-07" db="EMBL/GenBank/DDBJ databases">
        <title>Stappia sp., F7233, whole genome shotgun sequencing project.</title>
        <authorList>
            <person name="Jiang S."/>
            <person name="Liu Z.W."/>
            <person name="Du Z.J."/>
        </authorList>
    </citation>
    <scope>NUCLEOTIDE SEQUENCE [LARGE SCALE GENOMIC DNA]</scope>
    <source>
        <strain evidence="6 7">F7233</strain>
    </source>
</reference>
<evidence type="ECO:0000256" key="2">
    <source>
        <dbReference type="ARBA" id="ARBA00022692"/>
    </source>
</evidence>
<name>A0A839AE15_9HYPH</name>
<dbReference type="EMBL" id="JACFXV010000048">
    <property type="protein sequence ID" value="MBA5777204.1"/>
    <property type="molecule type" value="Genomic_DNA"/>
</dbReference>
<dbReference type="Pfam" id="PF04140">
    <property type="entry name" value="ICMT"/>
    <property type="match status" value="1"/>
</dbReference>
<gene>
    <name evidence="6" type="ORF">H2509_08700</name>
</gene>
<comment type="caution">
    <text evidence="6">The sequence shown here is derived from an EMBL/GenBank/DDBJ whole genome shotgun (WGS) entry which is preliminary data.</text>
</comment>
<dbReference type="AlphaFoldDB" id="A0A839AE15"/>
<dbReference type="GO" id="GO:0004671">
    <property type="term" value="F:protein C-terminal S-isoprenylcysteine carboxyl O-methyltransferase activity"/>
    <property type="evidence" value="ECO:0007669"/>
    <property type="project" value="InterPro"/>
</dbReference>
<dbReference type="InterPro" id="IPR007269">
    <property type="entry name" value="ICMT_MeTrfase"/>
</dbReference>
<comment type="subcellular location">
    <subcellularLocation>
        <location evidence="1">Membrane</location>
        <topology evidence="1">Multi-pass membrane protein</topology>
    </subcellularLocation>
</comment>
<keyword evidence="7" id="KW-1185">Reference proteome</keyword>
<sequence length="166" mass="18430">MPEAVYLLGFLTLQRLAELVWAQSNTRRLMEKGGVEFGRSHYPGIVALHGSWLLGLWVLGHAARVEGFFLVLFAILQIGRLWVLLALGRRWTTRIIVIPGEELVARGPFRLMRHPNYAIVAAEIAVVPLALGLPAYALVFSALNLLLLAKRIRVEDAALAWAKSQA</sequence>
<dbReference type="Gene3D" id="1.20.120.1630">
    <property type="match status" value="1"/>
</dbReference>
<evidence type="ECO:0008006" key="8">
    <source>
        <dbReference type="Google" id="ProtNLM"/>
    </source>
</evidence>
<evidence type="ECO:0000313" key="7">
    <source>
        <dbReference type="Proteomes" id="UP000541109"/>
    </source>
</evidence>
<keyword evidence="2 5" id="KW-0812">Transmembrane</keyword>
<keyword evidence="3 5" id="KW-1133">Transmembrane helix</keyword>
<evidence type="ECO:0000256" key="3">
    <source>
        <dbReference type="ARBA" id="ARBA00022989"/>
    </source>
</evidence>
<dbReference type="GO" id="GO:0016020">
    <property type="term" value="C:membrane"/>
    <property type="evidence" value="ECO:0007669"/>
    <property type="project" value="UniProtKB-SubCell"/>
</dbReference>
<evidence type="ECO:0000256" key="5">
    <source>
        <dbReference type="SAM" id="Phobius"/>
    </source>
</evidence>
<keyword evidence="4 5" id="KW-0472">Membrane</keyword>
<dbReference type="RefSeq" id="WP_182164376.1">
    <property type="nucleotide sequence ID" value="NZ_JACFXV010000048.1"/>
</dbReference>
<organism evidence="6 7">
    <name type="scientific">Stappia albiluteola</name>
    <dbReference type="NCBI Taxonomy" id="2758565"/>
    <lineage>
        <taxon>Bacteria</taxon>
        <taxon>Pseudomonadati</taxon>
        <taxon>Pseudomonadota</taxon>
        <taxon>Alphaproteobacteria</taxon>
        <taxon>Hyphomicrobiales</taxon>
        <taxon>Stappiaceae</taxon>
        <taxon>Stappia</taxon>
    </lineage>
</organism>
<evidence type="ECO:0000313" key="6">
    <source>
        <dbReference type="EMBL" id="MBA5777204.1"/>
    </source>
</evidence>
<evidence type="ECO:0000256" key="4">
    <source>
        <dbReference type="ARBA" id="ARBA00023136"/>
    </source>
</evidence>
<feature type="transmembrane region" description="Helical" evidence="5">
    <location>
        <begin position="117"/>
        <end position="143"/>
    </location>
</feature>
<evidence type="ECO:0000256" key="1">
    <source>
        <dbReference type="ARBA" id="ARBA00004141"/>
    </source>
</evidence>